<keyword evidence="4 8" id="KW-0547">Nucleotide-binding</keyword>
<dbReference type="CDD" id="cd03341">
    <property type="entry name" value="TCP1_theta"/>
    <property type="match status" value="1"/>
</dbReference>
<accession>A0A8H2X4Y3</accession>
<dbReference type="SUPFAM" id="SSF52029">
    <property type="entry name" value="GroEL apical domain-like"/>
    <property type="match status" value="1"/>
</dbReference>
<keyword evidence="6 8" id="KW-0143">Chaperone</keyword>
<gene>
    <name evidence="9" type="ORF">RDB_LOCUS37998</name>
</gene>
<dbReference type="InterPro" id="IPR002423">
    <property type="entry name" value="Cpn60/GroEL/TCP-1"/>
</dbReference>
<dbReference type="PRINTS" id="PR00304">
    <property type="entry name" value="TCOMPLEXTCP1"/>
</dbReference>
<comment type="similarity">
    <text evidence="2 8">Belongs to the TCP-1 chaperonin family.</text>
</comment>
<dbReference type="InterPro" id="IPR027413">
    <property type="entry name" value="GROEL-like_equatorial_sf"/>
</dbReference>
<dbReference type="InterPro" id="IPR017998">
    <property type="entry name" value="Chaperone_TCP-1"/>
</dbReference>
<dbReference type="GO" id="GO:0051082">
    <property type="term" value="F:unfolded protein binding"/>
    <property type="evidence" value="ECO:0007669"/>
    <property type="project" value="InterPro"/>
</dbReference>
<evidence type="ECO:0000256" key="6">
    <source>
        <dbReference type="ARBA" id="ARBA00023186"/>
    </source>
</evidence>
<dbReference type="Proteomes" id="UP000663841">
    <property type="component" value="Unassembled WGS sequence"/>
</dbReference>
<evidence type="ECO:0000256" key="1">
    <source>
        <dbReference type="ARBA" id="ARBA00004496"/>
    </source>
</evidence>
<evidence type="ECO:0000313" key="9">
    <source>
        <dbReference type="EMBL" id="CAE6418067.1"/>
    </source>
</evidence>
<dbReference type="InterPro" id="IPR012721">
    <property type="entry name" value="Chap_CCT_theta"/>
</dbReference>
<comment type="caution">
    <text evidence="9">The sequence shown here is derived from an EMBL/GenBank/DDBJ whole genome shotgun (WGS) entry which is preliminary data.</text>
</comment>
<dbReference type="Gene3D" id="1.10.560.10">
    <property type="entry name" value="GroEL-like equatorial domain"/>
    <property type="match status" value="1"/>
</dbReference>
<evidence type="ECO:0000256" key="4">
    <source>
        <dbReference type="ARBA" id="ARBA00022741"/>
    </source>
</evidence>
<dbReference type="Pfam" id="PF00118">
    <property type="entry name" value="Cpn60_TCP1"/>
    <property type="match status" value="1"/>
</dbReference>
<name>A0A8H2X4Y3_9AGAM</name>
<dbReference type="NCBIfam" id="TIGR02346">
    <property type="entry name" value="chap_CCT_theta"/>
    <property type="match status" value="1"/>
</dbReference>
<dbReference type="InterPro" id="IPR027409">
    <property type="entry name" value="GroEL-like_apical_dom_sf"/>
</dbReference>
<proteinExistence type="inferred from homology"/>
<evidence type="ECO:0000256" key="8">
    <source>
        <dbReference type="RuleBase" id="RU004187"/>
    </source>
</evidence>
<keyword evidence="5 8" id="KW-0067">ATP-binding</keyword>
<reference evidence="9" key="1">
    <citation type="submission" date="2021-01" db="EMBL/GenBank/DDBJ databases">
        <authorList>
            <person name="Kaushik A."/>
        </authorList>
    </citation>
    <scope>NUCLEOTIDE SEQUENCE</scope>
    <source>
        <strain evidence="9">AG3-T5</strain>
    </source>
</reference>
<dbReference type="SUPFAM" id="SSF48592">
    <property type="entry name" value="GroEL equatorial domain-like"/>
    <property type="match status" value="1"/>
</dbReference>
<dbReference type="GO" id="GO:0005524">
    <property type="term" value="F:ATP binding"/>
    <property type="evidence" value="ECO:0007669"/>
    <property type="project" value="UniProtKB-KW"/>
</dbReference>
<dbReference type="AlphaFoldDB" id="A0A8H2X4Y3"/>
<dbReference type="InterPro" id="IPR027410">
    <property type="entry name" value="TCP-1-like_intermed_sf"/>
</dbReference>
<dbReference type="EMBL" id="CAJMWW010000071">
    <property type="protein sequence ID" value="CAE6418067.1"/>
    <property type="molecule type" value="Genomic_DNA"/>
</dbReference>
<dbReference type="Gene3D" id="3.50.7.10">
    <property type="entry name" value="GroEL"/>
    <property type="match status" value="1"/>
</dbReference>
<dbReference type="GO" id="GO:0140662">
    <property type="term" value="F:ATP-dependent protein folding chaperone"/>
    <property type="evidence" value="ECO:0007669"/>
    <property type="project" value="InterPro"/>
</dbReference>
<dbReference type="PANTHER" id="PTHR11353">
    <property type="entry name" value="CHAPERONIN"/>
    <property type="match status" value="1"/>
</dbReference>
<dbReference type="SUPFAM" id="SSF54849">
    <property type="entry name" value="GroEL-intermediate domain like"/>
    <property type="match status" value="1"/>
</dbReference>
<keyword evidence="3" id="KW-0963">Cytoplasm</keyword>
<dbReference type="Gene3D" id="3.30.260.10">
    <property type="entry name" value="TCP-1-like chaperonin intermediate domain"/>
    <property type="match status" value="1"/>
</dbReference>
<evidence type="ECO:0000256" key="5">
    <source>
        <dbReference type="ARBA" id="ARBA00022840"/>
    </source>
</evidence>
<organism evidence="9 10">
    <name type="scientific">Rhizoctonia solani</name>
    <dbReference type="NCBI Taxonomy" id="456999"/>
    <lineage>
        <taxon>Eukaryota</taxon>
        <taxon>Fungi</taxon>
        <taxon>Dikarya</taxon>
        <taxon>Basidiomycota</taxon>
        <taxon>Agaricomycotina</taxon>
        <taxon>Agaricomycetes</taxon>
        <taxon>Cantharellales</taxon>
        <taxon>Ceratobasidiaceae</taxon>
        <taxon>Rhizoctonia</taxon>
    </lineage>
</organism>
<comment type="subcellular location">
    <subcellularLocation>
        <location evidence="1">Cytoplasm</location>
    </subcellularLocation>
</comment>
<protein>
    <recommendedName>
        <fullName evidence="7">CCT-theta</fullName>
    </recommendedName>
</protein>
<evidence type="ECO:0000313" key="10">
    <source>
        <dbReference type="Proteomes" id="UP000663841"/>
    </source>
</evidence>
<dbReference type="GO" id="GO:0016887">
    <property type="term" value="F:ATP hydrolysis activity"/>
    <property type="evidence" value="ECO:0007669"/>
    <property type="project" value="InterPro"/>
</dbReference>
<evidence type="ECO:0000256" key="2">
    <source>
        <dbReference type="ARBA" id="ARBA00008020"/>
    </source>
</evidence>
<evidence type="ECO:0000256" key="3">
    <source>
        <dbReference type="ARBA" id="ARBA00022490"/>
    </source>
</evidence>
<evidence type="ECO:0000256" key="7">
    <source>
        <dbReference type="ARBA" id="ARBA00029602"/>
    </source>
</evidence>
<dbReference type="PROSITE" id="PS00750">
    <property type="entry name" value="TCP1_1"/>
    <property type="match status" value="1"/>
</dbReference>
<dbReference type="GO" id="GO:0005832">
    <property type="term" value="C:chaperonin-containing T-complex"/>
    <property type="evidence" value="ECO:0007669"/>
    <property type="project" value="UniProtKB-ARBA"/>
</dbReference>
<sequence length="552" mass="59380">MSLKVPKANNVQLFKDGYKHLQGIEEAVMRNIQAVGELSDLVRTSFGPNGRNKLIINHLGRMFVTSDAATIIREIEVVHPAAKLLVMASQAQEAEMGDATNTVLVFAGELLKKSEHLLIMGLHPSEIIIGYELACEKALAELEGLSNYNLAKPLTKESLAVVLKTSIASKQYGSEDTLASLVAEAALAVMPSRPEHFNVDNVRVVKIMGGSLNSSTVVRGMVFNREPQGVIKKASKAKVAVYTCALDIAQTETKGTVLLRNAEEMLNFTRGEEQQLEKYFKEIADSGVQVIVAGAAVGELAMHYLDRFSILVIKVLSKFDLRRLCRVIGATPLARLGAPTPEEAGSVDVVETIEIGGDRVTVFRQDPPAGSAAEKSKTATIVLRGATANTLDDMERAIDDGVNVIKALVKDDRLVPGAGATEIELAKRVESYGASLRGLSQHAVRRYASALEILPSTLADNAGLDMTEVVSKLHEKHAQADGAVWGVDIESENNAILNTAEEQIYDSLSAKAWAIKLATEAAISVLRVDSIIMSKPAGGPKVPQQAGNWDED</sequence>
<dbReference type="InterPro" id="IPR002194">
    <property type="entry name" value="Chaperonin_TCP-1_CS"/>
</dbReference>
<dbReference type="FunFam" id="3.50.7.10:FF:000008">
    <property type="entry name" value="T-complex protein 1 subunit theta"/>
    <property type="match status" value="1"/>
</dbReference>